<comment type="caution">
    <text evidence="2">The sequence shown here is derived from an EMBL/GenBank/DDBJ whole genome shotgun (WGS) entry which is preliminary data.</text>
</comment>
<dbReference type="EMBL" id="CAJVCH010502023">
    <property type="protein sequence ID" value="CAG7821162.1"/>
    <property type="molecule type" value="Genomic_DNA"/>
</dbReference>
<feature type="chain" id="PRO_5035217145" evidence="1">
    <location>
        <begin position="25"/>
        <end position="997"/>
    </location>
</feature>
<proteinExistence type="predicted"/>
<evidence type="ECO:0000313" key="3">
    <source>
        <dbReference type="Proteomes" id="UP000708208"/>
    </source>
</evidence>
<gene>
    <name evidence="2" type="ORF">AFUS01_LOCUS31515</name>
</gene>
<feature type="signal peptide" evidence="1">
    <location>
        <begin position="1"/>
        <end position="24"/>
    </location>
</feature>
<reference evidence="2" key="1">
    <citation type="submission" date="2021-06" db="EMBL/GenBank/DDBJ databases">
        <authorList>
            <person name="Hodson N. C."/>
            <person name="Mongue J. A."/>
            <person name="Jaron S. K."/>
        </authorList>
    </citation>
    <scope>NUCLEOTIDE SEQUENCE</scope>
</reference>
<protein>
    <submittedName>
        <fullName evidence="2">Uncharacterized protein</fullName>
    </submittedName>
</protein>
<keyword evidence="3" id="KW-1185">Reference proteome</keyword>
<evidence type="ECO:0000313" key="2">
    <source>
        <dbReference type="EMBL" id="CAG7821162.1"/>
    </source>
</evidence>
<keyword evidence="1" id="KW-0732">Signal</keyword>
<name>A0A8J2KWH9_9HEXA</name>
<evidence type="ECO:0000256" key="1">
    <source>
        <dbReference type="SAM" id="SignalP"/>
    </source>
</evidence>
<dbReference type="Proteomes" id="UP000708208">
    <property type="component" value="Unassembled WGS sequence"/>
</dbReference>
<sequence>MHLGKCRLVSRLFILLVISQVIQGIPTKSKSRNQKNTGNGNSTSFLKRVRRADDGLVKITKDSAAVDQVCTTLEPCEEAKGQAEEKLFESCIEFNPFDKEPSDDSVANEEKVKLCYNPDPAAKDPIAIYEKETVEMIAQTPKNLNDGYDGVGFAIPEKYVFRHLKEADIFKVNSNYEEKGELVDFQFLEWPGKTIGSLIQQQMAAQTISDVNKELGVVRECMQALEFDGKSDKYLDYLCNTDEGLDVAALGLIPRQSNPKDKDLPDTCPKEKVNLKTEYNDEGGIAWEEKYNRVYNLRCNLPRNRDNLASKCATWPIPEGKLYLAGGNTSLMGSYVQPLLVSEDILRKLVQPDELSLDGEKYVPQFVGKKLECTELMSRDIRTVLDFAFSSGRLILGMKCGVLLIKNINQDKLEFDVAYLRLTDRQRPRVNETNSHMFPYMINTIAASTCCSTDKMCHLYKPIVAIYSAYAAYISYPDSGADKTFETMPKFIYISTDNGDTFDRRVVASPRAELNLMYWMYAKIPKWQIKDARPPDWIKEHVIKNDLDGDNEEPVDPITSYLLQNSIPKVEDDDDDDDCYEIISMVVVSEESLLLILCRYNGTRFDENNVATEDPYTYGIFSIKIRGTLPLISAERRSKRKFQCTPVSSTRIWGEFLGTYRIEPTLVRVPNSYSIFVMGCRRILYYSSNGGRTMFISSFFASKIDEPPVKYERTYVNEELKKVPMIALDSQGQSVMITYGSNFAYGVISTNTQIAFVTGSVFEADIVALFEPVLIPFLNDAGKVGAAVIYINTLKQYYGELYADRHAIRLLDCSVSIHKFSLPYYGERNKDKDSHETITPCTTYNFKTNKTTMFLDVGESDAVKVSVMDTRKDTPLNILLTHDKAASLQVFDASEVHPGSDNLLLYHGWDIRVTAKPYIIPRTTAMVNAFFGASYSNLEEVSAHLIVSTAPQMRCHVQPRGHLQVRFGCRKRLVIHEDEYVEDGTLSTIIEYYLLLK</sequence>
<accession>A0A8J2KWH9</accession>
<dbReference type="AlphaFoldDB" id="A0A8J2KWH9"/>
<organism evidence="2 3">
    <name type="scientific">Allacma fusca</name>
    <dbReference type="NCBI Taxonomy" id="39272"/>
    <lineage>
        <taxon>Eukaryota</taxon>
        <taxon>Metazoa</taxon>
        <taxon>Ecdysozoa</taxon>
        <taxon>Arthropoda</taxon>
        <taxon>Hexapoda</taxon>
        <taxon>Collembola</taxon>
        <taxon>Symphypleona</taxon>
        <taxon>Sminthuridae</taxon>
        <taxon>Allacma</taxon>
    </lineage>
</organism>